<protein>
    <recommendedName>
        <fullName evidence="3">B box-type domain-containing protein</fullName>
    </recommendedName>
</protein>
<evidence type="ECO:0000256" key="2">
    <source>
        <dbReference type="SAM" id="Coils"/>
    </source>
</evidence>
<evidence type="ECO:0000256" key="1">
    <source>
        <dbReference type="PROSITE-ProRule" id="PRU00024"/>
    </source>
</evidence>
<accession>A0ABQ9ETS0</accession>
<feature type="coiled-coil region" evidence="2">
    <location>
        <begin position="219"/>
        <end position="283"/>
    </location>
</feature>
<feature type="domain" description="B box-type" evidence="3">
    <location>
        <begin position="35"/>
        <end position="84"/>
    </location>
</feature>
<keyword evidence="1" id="KW-0479">Metal-binding</keyword>
<dbReference type="Gene3D" id="3.30.160.60">
    <property type="entry name" value="Classic Zinc Finger"/>
    <property type="match status" value="1"/>
</dbReference>
<organism evidence="4 5">
    <name type="scientific">Tegillarca granosa</name>
    <name type="common">Malaysian cockle</name>
    <name type="synonym">Anadara granosa</name>
    <dbReference type="NCBI Taxonomy" id="220873"/>
    <lineage>
        <taxon>Eukaryota</taxon>
        <taxon>Metazoa</taxon>
        <taxon>Spiralia</taxon>
        <taxon>Lophotrochozoa</taxon>
        <taxon>Mollusca</taxon>
        <taxon>Bivalvia</taxon>
        <taxon>Autobranchia</taxon>
        <taxon>Pteriomorphia</taxon>
        <taxon>Arcoida</taxon>
        <taxon>Arcoidea</taxon>
        <taxon>Arcidae</taxon>
        <taxon>Tegillarca</taxon>
    </lineage>
</organism>
<evidence type="ECO:0000313" key="4">
    <source>
        <dbReference type="EMBL" id="KAJ8306703.1"/>
    </source>
</evidence>
<sequence length="589" mass="67132">MVTPLEPNVKYQEWAKQFPLNHLIVSLMDQNKLKTKEKLCDPCKSTDDDVTAVSWCLECNEAFCQVCASLHKKQKMSKHHALKNIEEMQEVPPISPYEVCENHKGKIIEAFCIDHNQPCCTTCITIHHRKCDQVTTLEDAANGVLDSNDLSELLQRLKDTSALHLDLVKEKREIIKKLEDQKGAIEKELQDTRQKIIDSFDQSHSSFMQGFTQTHNRKLQELISSIQDSENRNKNIQNYINLMETCKGGCSESQVFLEMKKVQEREKEQLEELEQILAKHENLDYKFSLDDNVQKLITQLQKLGQIDVTQKVSLTVPRYPKFGRGNRLVSSFSIKDKCGVDTWVFGGCFLSEDTLLLPLFSGKRLALFKSNGDLIKQSGDLSGEVNDVCMLDPTTVVVTRCKEHTIDYINIPSLTVNKTKSLGVWCVGITCSDNKLYVGCKNKLLIMDKDGNKCREINTNGYIKGVTIINQGDKEIVYTNYDNHSCHFVRYSDLQEIQSFTHPDLNNLRGVTSDREGNVYIAETKSGNVFQLSSDGEFIRILLTGLHKPRGIRFDDNSDRFFVSYSCPAKVNIYNMIKPQTVLQIKDDS</sequence>
<dbReference type="EMBL" id="JARBDR010000811">
    <property type="protein sequence ID" value="KAJ8306703.1"/>
    <property type="molecule type" value="Genomic_DNA"/>
</dbReference>
<dbReference type="Proteomes" id="UP001217089">
    <property type="component" value="Unassembled WGS sequence"/>
</dbReference>
<gene>
    <name evidence="4" type="ORF">KUTeg_015744</name>
</gene>
<dbReference type="SUPFAM" id="SSF57845">
    <property type="entry name" value="B-box zinc-binding domain"/>
    <property type="match status" value="1"/>
</dbReference>
<reference evidence="4 5" key="1">
    <citation type="submission" date="2022-12" db="EMBL/GenBank/DDBJ databases">
        <title>Chromosome-level genome of Tegillarca granosa.</title>
        <authorList>
            <person name="Kim J."/>
        </authorList>
    </citation>
    <scope>NUCLEOTIDE SEQUENCE [LARGE SCALE GENOMIC DNA]</scope>
    <source>
        <strain evidence="4">Teg-2019</strain>
        <tissue evidence="4">Adductor muscle</tissue>
    </source>
</reference>
<feature type="domain" description="B box-type" evidence="3">
    <location>
        <begin position="95"/>
        <end position="128"/>
    </location>
</feature>
<dbReference type="Gene3D" id="2.120.10.30">
    <property type="entry name" value="TolB, C-terminal domain"/>
    <property type="match status" value="1"/>
</dbReference>
<dbReference type="SUPFAM" id="SSF63829">
    <property type="entry name" value="Calcium-dependent phosphotriesterase"/>
    <property type="match status" value="1"/>
</dbReference>
<proteinExistence type="predicted"/>
<keyword evidence="1" id="KW-0862">Zinc</keyword>
<keyword evidence="2" id="KW-0175">Coiled coil</keyword>
<dbReference type="InterPro" id="IPR011042">
    <property type="entry name" value="6-blade_b-propeller_TolB-like"/>
</dbReference>
<dbReference type="Gene3D" id="4.10.830.40">
    <property type="match status" value="1"/>
</dbReference>
<feature type="coiled-coil region" evidence="2">
    <location>
        <begin position="168"/>
        <end position="195"/>
    </location>
</feature>
<keyword evidence="5" id="KW-1185">Reference proteome</keyword>
<keyword evidence="1" id="KW-0863">Zinc-finger</keyword>
<evidence type="ECO:0000259" key="3">
    <source>
        <dbReference type="PROSITE" id="PS50119"/>
    </source>
</evidence>
<dbReference type="PANTHER" id="PTHR25462:SF296">
    <property type="entry name" value="MEIOTIC P26, ISOFORM F"/>
    <property type="match status" value="1"/>
</dbReference>
<comment type="caution">
    <text evidence="4">The sequence shown here is derived from an EMBL/GenBank/DDBJ whole genome shotgun (WGS) entry which is preliminary data.</text>
</comment>
<evidence type="ECO:0000313" key="5">
    <source>
        <dbReference type="Proteomes" id="UP001217089"/>
    </source>
</evidence>
<dbReference type="InterPro" id="IPR000315">
    <property type="entry name" value="Znf_B-box"/>
</dbReference>
<dbReference type="PANTHER" id="PTHR25462">
    <property type="entry name" value="BONUS, ISOFORM C-RELATED"/>
    <property type="match status" value="1"/>
</dbReference>
<dbReference type="PROSITE" id="PS50119">
    <property type="entry name" value="ZF_BBOX"/>
    <property type="match status" value="2"/>
</dbReference>
<name>A0ABQ9ETS0_TEGGR</name>
<dbReference type="InterPro" id="IPR047153">
    <property type="entry name" value="TRIM45/56/19-like"/>
</dbReference>